<dbReference type="PANTHER" id="PTHR11177:SF397">
    <property type="entry name" value="CHITINASE"/>
    <property type="match status" value="1"/>
</dbReference>
<feature type="region of interest" description="Disordered" evidence="5">
    <location>
        <begin position="1152"/>
        <end position="1176"/>
    </location>
</feature>
<feature type="compositionally biased region" description="Basic and acidic residues" evidence="5">
    <location>
        <begin position="1155"/>
        <end position="1168"/>
    </location>
</feature>
<dbReference type="Pfam" id="PF00187">
    <property type="entry name" value="Chitin_bind_1"/>
    <property type="match status" value="1"/>
</dbReference>
<dbReference type="Gene3D" id="3.20.20.80">
    <property type="entry name" value="Glycosidases"/>
    <property type="match status" value="1"/>
</dbReference>
<dbReference type="SUPFAM" id="SSF54556">
    <property type="entry name" value="Chitinase insertion domain"/>
    <property type="match status" value="1"/>
</dbReference>
<comment type="similarity">
    <text evidence="1">Belongs to the glycosyl hydrolase 18 family. Chitinase class V subfamily.</text>
</comment>
<name>A0AA40KBI2_9PEZI</name>
<feature type="disulfide bond" evidence="4">
    <location>
        <begin position="95"/>
        <end position="99"/>
    </location>
</feature>
<dbReference type="InterPro" id="IPR001223">
    <property type="entry name" value="Glyco_hydro18_cat"/>
</dbReference>
<evidence type="ECO:0000256" key="1">
    <source>
        <dbReference type="ARBA" id="ARBA00008682"/>
    </source>
</evidence>
<dbReference type="InterPro" id="IPR001002">
    <property type="entry name" value="Chitin-bd_1"/>
</dbReference>
<dbReference type="SMART" id="SM00270">
    <property type="entry name" value="ChtBD1"/>
    <property type="match status" value="2"/>
</dbReference>
<dbReference type="Gene3D" id="3.30.60.10">
    <property type="entry name" value="Endochitinase-like"/>
    <property type="match status" value="1"/>
</dbReference>
<dbReference type="InterPro" id="IPR036861">
    <property type="entry name" value="Endochitinase-like_sf"/>
</dbReference>
<dbReference type="InterPro" id="IPR017853">
    <property type="entry name" value="GH"/>
</dbReference>
<dbReference type="GO" id="GO:0005975">
    <property type="term" value="P:carbohydrate metabolic process"/>
    <property type="evidence" value="ECO:0007669"/>
    <property type="project" value="InterPro"/>
</dbReference>
<dbReference type="Proteomes" id="UP001172155">
    <property type="component" value="Unassembled WGS sequence"/>
</dbReference>
<dbReference type="EMBL" id="JAUKUD010000002">
    <property type="protein sequence ID" value="KAK0752657.1"/>
    <property type="molecule type" value="Genomic_DNA"/>
</dbReference>
<evidence type="ECO:0000256" key="5">
    <source>
        <dbReference type="SAM" id="MobiDB-lite"/>
    </source>
</evidence>
<dbReference type="Pfam" id="PF00704">
    <property type="entry name" value="Glyco_hydro_18"/>
    <property type="match status" value="1"/>
</dbReference>
<dbReference type="PROSITE" id="PS50941">
    <property type="entry name" value="CHIT_BIND_I_2"/>
    <property type="match status" value="1"/>
</dbReference>
<dbReference type="InterPro" id="IPR029070">
    <property type="entry name" value="Chitinase_insertion_sf"/>
</dbReference>
<organism evidence="8 9">
    <name type="scientific">Schizothecium vesticola</name>
    <dbReference type="NCBI Taxonomy" id="314040"/>
    <lineage>
        <taxon>Eukaryota</taxon>
        <taxon>Fungi</taxon>
        <taxon>Dikarya</taxon>
        <taxon>Ascomycota</taxon>
        <taxon>Pezizomycotina</taxon>
        <taxon>Sordariomycetes</taxon>
        <taxon>Sordariomycetidae</taxon>
        <taxon>Sordariales</taxon>
        <taxon>Schizotheciaceae</taxon>
        <taxon>Schizothecium</taxon>
    </lineage>
</organism>
<dbReference type="Gene3D" id="3.10.50.10">
    <property type="match status" value="1"/>
</dbReference>
<dbReference type="CDD" id="cd00035">
    <property type="entry name" value="ChtBD1"/>
    <property type="match status" value="1"/>
</dbReference>
<dbReference type="GO" id="GO:0008843">
    <property type="term" value="F:endochitinase activity"/>
    <property type="evidence" value="ECO:0007669"/>
    <property type="project" value="UniProtKB-EC"/>
</dbReference>
<sequence length="1353" mass="150475">MTPVPRLLGIRQDSLPVGACTKDIPCANQACCNGDTGVCGFDKADHCGPACTSKCDSRAECGPHAPIAGQECPIHVCCSKHGYCGTIEEFCGDGCQSNCGQPTKTSPHTTDVRNIVIGYVEGWAFTRRGCAGRDVYKDLRIDSVTHLFLSFGYIKPNSFEVYPMRGVTDKNILTITGFKERAPGLKVWIALGGWSFSDNGTDTQAVWADLASTAEKRLRFLVQLEKFMVYYGFDGVDYDWEYPGAGDRGGNKEDGQNYVELVKATRAYFKDNARGWGISFTAPSSYWYMRHFEIGAMMKHVDFVNLMTYDLFGSWDDQSDWIGPHVYGHTNLTVIENALSLLWRNGVPANQVNLGLGFYGRTYTLKDAKCDRPGCGFSGPGVVGQCSGEPGYMSYQDIARIRKKSGAPVVTDKKDTIKYFRYDDDQWVSFDDEETIKWKVDFANKQGLRGLFIWAVTQDTAEGSLLDAVLQPDGLGKFKKRNGVQSEVDPWETQLGDKCTFSDCGEDCPKGVIELTSVRCDGIAGGSSSPRKKLCCPFGSDPNPNQCKWRANKNGIYCGNKPSGSSPSRGNSLKCVDGEQHVVSDKWFVNDQGGDEMCSYTTADYCCETHNDDVCEWSNTCTAPGEDFRCPRSGMKALLTDDFKGISLANCDPFQEILSWDVICCEASLEPECRWVASTDPNEHCAAECSSDEVNYGRHNRGGGEDCEDKRWPRNGFYQNGENKDAQHGRVMCCKKDSVRTKNKKLPVPLDHLFDTKIDDTDEQTFDIDVDYDGKGDSGHPNDGSFGWHIMSGPPDQHTNLNRRDGSDWEVYGCDETMHEGRQSARIVCTRDKDHNCDRLFLGGATDTVVDMPYHCGPGKYALVVSVEPMHNAHEDDVLAPHLKRRVPPGARVYNLTFDYGFHRLQGRADIKMKIRIDYSNAKGYWDSVVAAAPSSKKFRRSVADGQDVHHIVKRDFEGDYKRFLQHSYRLDRRHTPDDQLHELDARWFGIDTPDWVERLTKVNKNVDLLDQRVSKTFVYKIVDEKRQCPRGEFAADVHARLSVDVQTSGVLTLIGDLANLKEFRHSYINVRNKGEIQASLVFHAHGELRLPYMEDTVLGIAPLGASFKIPGIVTIGPEFKLVASVEGRVSVDADARVDFDVAKWDYSQRYPADNSEHMDPDKDEPDKPTFATSNKKGDEKIKFNWQVTAEGVIEMHLIPLVSFGVVFNPKWEVPSTAAELGVDTYLRVHGDAAVGGGQAFQACLASEAGYELYARITAPTLFGVNLNRKWSLYHDETSIFRSPGCPKLEAGAKIRREDGTLLLAPSAEVSPVAGAKSDEWVRPNGGDSVEGVDIKVSPGLSPLERFSFESLV</sequence>
<gene>
    <name evidence="8" type="ORF">B0T18DRAFT_363960</name>
</gene>
<dbReference type="PROSITE" id="PS51910">
    <property type="entry name" value="GH18_2"/>
    <property type="match status" value="1"/>
</dbReference>
<feature type="domain" description="Chitin-binding type-1" evidence="6">
    <location>
        <begin position="58"/>
        <end position="101"/>
    </location>
</feature>
<feature type="disulfide bond" evidence="4">
    <location>
        <begin position="77"/>
        <end position="91"/>
    </location>
</feature>
<evidence type="ECO:0000259" key="7">
    <source>
        <dbReference type="PROSITE" id="PS51910"/>
    </source>
</evidence>
<evidence type="ECO:0000313" key="8">
    <source>
        <dbReference type="EMBL" id="KAK0752657.1"/>
    </source>
</evidence>
<evidence type="ECO:0000313" key="9">
    <source>
        <dbReference type="Proteomes" id="UP001172155"/>
    </source>
</evidence>
<proteinExistence type="inferred from homology"/>
<dbReference type="InterPro" id="IPR011583">
    <property type="entry name" value="Chitinase_II/V-like_cat"/>
</dbReference>
<evidence type="ECO:0000256" key="3">
    <source>
        <dbReference type="ARBA" id="ARBA00022669"/>
    </source>
</evidence>
<dbReference type="SUPFAM" id="SSF51445">
    <property type="entry name" value="(Trans)glycosidases"/>
    <property type="match status" value="1"/>
</dbReference>
<dbReference type="SMART" id="SM00636">
    <property type="entry name" value="Glyco_18"/>
    <property type="match status" value="1"/>
</dbReference>
<dbReference type="SUPFAM" id="SSF57016">
    <property type="entry name" value="Plant lectins/antimicrobial peptides"/>
    <property type="match status" value="1"/>
</dbReference>
<evidence type="ECO:0000256" key="4">
    <source>
        <dbReference type="PROSITE-ProRule" id="PRU00261"/>
    </source>
</evidence>
<dbReference type="PROSITE" id="PS00026">
    <property type="entry name" value="CHIT_BIND_I_1"/>
    <property type="match status" value="1"/>
</dbReference>
<dbReference type="PANTHER" id="PTHR11177">
    <property type="entry name" value="CHITINASE"/>
    <property type="match status" value="1"/>
</dbReference>
<dbReference type="InterPro" id="IPR050314">
    <property type="entry name" value="Glycosyl_Hydrlase_18"/>
</dbReference>
<keyword evidence="3 4" id="KW-0147">Chitin-binding</keyword>
<keyword evidence="9" id="KW-1185">Reference proteome</keyword>
<keyword evidence="4" id="KW-1015">Disulfide bond</keyword>
<feature type="domain" description="GH18" evidence="7">
    <location>
        <begin position="114"/>
        <end position="476"/>
    </location>
</feature>
<evidence type="ECO:0000256" key="2">
    <source>
        <dbReference type="ARBA" id="ARBA00012729"/>
    </source>
</evidence>
<protein>
    <recommendedName>
        <fullName evidence="2">chitinase</fullName>
        <ecNumber evidence="2">3.2.1.14</ecNumber>
    </recommendedName>
</protein>
<comment type="caution">
    <text evidence="8">The sequence shown here is derived from an EMBL/GenBank/DDBJ whole genome shotgun (WGS) entry which is preliminary data.</text>
</comment>
<accession>A0AA40KBI2</accession>
<evidence type="ECO:0000259" key="6">
    <source>
        <dbReference type="PROSITE" id="PS50941"/>
    </source>
</evidence>
<comment type="caution">
    <text evidence="4">Lacks conserved residue(s) required for the propagation of feature annotation.</text>
</comment>
<dbReference type="GO" id="GO:0008061">
    <property type="term" value="F:chitin binding"/>
    <property type="evidence" value="ECO:0007669"/>
    <property type="project" value="UniProtKB-UniRule"/>
</dbReference>
<feature type="disulfide bond" evidence="4">
    <location>
        <begin position="72"/>
        <end position="84"/>
    </location>
</feature>
<dbReference type="InterPro" id="IPR018371">
    <property type="entry name" value="Chitin-binding_1_CS"/>
</dbReference>
<dbReference type="EC" id="3.2.1.14" evidence="2"/>
<reference evidence="8" key="1">
    <citation type="submission" date="2023-06" db="EMBL/GenBank/DDBJ databases">
        <title>Genome-scale phylogeny and comparative genomics of the fungal order Sordariales.</title>
        <authorList>
            <consortium name="Lawrence Berkeley National Laboratory"/>
            <person name="Hensen N."/>
            <person name="Bonometti L."/>
            <person name="Westerberg I."/>
            <person name="Brannstrom I.O."/>
            <person name="Guillou S."/>
            <person name="Cros-Aarteil S."/>
            <person name="Calhoun S."/>
            <person name="Haridas S."/>
            <person name="Kuo A."/>
            <person name="Mondo S."/>
            <person name="Pangilinan J."/>
            <person name="Riley R."/>
            <person name="LaButti K."/>
            <person name="Andreopoulos B."/>
            <person name="Lipzen A."/>
            <person name="Chen C."/>
            <person name="Yanf M."/>
            <person name="Daum C."/>
            <person name="Ng V."/>
            <person name="Clum A."/>
            <person name="Steindorff A."/>
            <person name="Ohm R."/>
            <person name="Martin F."/>
            <person name="Silar P."/>
            <person name="Natvig D."/>
            <person name="Lalanne C."/>
            <person name="Gautier V."/>
            <person name="Ament-velasquez S.L."/>
            <person name="Kruys A."/>
            <person name="Hutchinson M.I."/>
            <person name="Powell A.J."/>
            <person name="Barry K."/>
            <person name="Miller A.N."/>
            <person name="Grigoriev I.V."/>
            <person name="Debuchy R."/>
            <person name="Gladieux P."/>
            <person name="Thoren M.H."/>
            <person name="Johannesson H."/>
        </authorList>
    </citation>
    <scope>NUCLEOTIDE SEQUENCE</scope>
    <source>
        <strain evidence="8">SMH3187-1</strain>
    </source>
</reference>